<accession>A0A5C6RV03</accession>
<dbReference type="EMBL" id="VOOS01000002">
    <property type="protein sequence ID" value="TXB66198.1"/>
    <property type="molecule type" value="Genomic_DNA"/>
</dbReference>
<sequence length="127" mass="14910">MKTETKIPKDVSIRVDYNYLVIDGKKLFDKLGYKTTAFFKGLNLHSHDSLIYFLDMGHYGISQLHDRLIDFGLVLNKDFIIDSAHSFYGVERIQHLQPKVREINFEVDWLKGAQTENGTFLWRTNRN</sequence>
<name>A0A5C6RV03_9FLAO</name>
<evidence type="ECO:0000313" key="2">
    <source>
        <dbReference type="Proteomes" id="UP000321721"/>
    </source>
</evidence>
<reference evidence="1 2" key="1">
    <citation type="submission" date="2019-08" db="EMBL/GenBank/DDBJ databases">
        <title>Genome of Vicingus serpentipes NCIMB 15042.</title>
        <authorList>
            <person name="Bowman J.P."/>
        </authorList>
    </citation>
    <scope>NUCLEOTIDE SEQUENCE [LARGE SCALE GENOMIC DNA]</scope>
    <source>
        <strain evidence="1 2">NCIMB 15042</strain>
    </source>
</reference>
<protein>
    <submittedName>
        <fullName evidence="1">Uncharacterized protein</fullName>
    </submittedName>
</protein>
<comment type="caution">
    <text evidence="1">The sequence shown here is derived from an EMBL/GenBank/DDBJ whole genome shotgun (WGS) entry which is preliminary data.</text>
</comment>
<organism evidence="1 2">
    <name type="scientific">Vicingus serpentipes</name>
    <dbReference type="NCBI Taxonomy" id="1926625"/>
    <lineage>
        <taxon>Bacteria</taxon>
        <taxon>Pseudomonadati</taxon>
        <taxon>Bacteroidota</taxon>
        <taxon>Flavobacteriia</taxon>
        <taxon>Flavobacteriales</taxon>
        <taxon>Vicingaceae</taxon>
        <taxon>Vicingus</taxon>
    </lineage>
</organism>
<dbReference type="OrthoDB" id="9782620at2"/>
<proteinExistence type="predicted"/>
<evidence type="ECO:0000313" key="1">
    <source>
        <dbReference type="EMBL" id="TXB66198.1"/>
    </source>
</evidence>
<dbReference type="RefSeq" id="WP_147099743.1">
    <property type="nucleotide sequence ID" value="NZ_VOOS01000002.1"/>
</dbReference>
<dbReference type="Proteomes" id="UP000321721">
    <property type="component" value="Unassembled WGS sequence"/>
</dbReference>
<keyword evidence="2" id="KW-1185">Reference proteome</keyword>
<gene>
    <name evidence="1" type="ORF">FRY74_06390</name>
</gene>
<dbReference type="AlphaFoldDB" id="A0A5C6RV03"/>